<comment type="caution">
    <text evidence="1">The sequence shown here is derived from an EMBL/GenBank/DDBJ whole genome shotgun (WGS) entry which is preliminary data.</text>
</comment>
<name>A0ABQ6XLY1_STRFR</name>
<accession>A0ABQ6XLY1</accession>
<gene>
    <name evidence="1" type="ORF">K701_27110</name>
</gene>
<evidence type="ECO:0000313" key="1">
    <source>
        <dbReference type="EMBL" id="KAF0646786.1"/>
    </source>
</evidence>
<sequence length="94" mass="10517">MVFHARALFLPGGERAATDLPEQWSLPAWDFETDRYTDRASAWRTARRPGMGQEVEAQVRGRDTVAVEAAFAESCAQAVDRAQNPGKYGDTDEW</sequence>
<keyword evidence="2" id="KW-1185">Reference proteome</keyword>
<dbReference type="Proteomes" id="UP000731519">
    <property type="component" value="Unassembled WGS sequence"/>
</dbReference>
<proteinExistence type="predicted"/>
<organism evidence="1 2">
    <name type="scientific">Streptomyces fradiae ATCC 10745 = DSM 40063</name>
    <dbReference type="NCBI Taxonomy" id="1319510"/>
    <lineage>
        <taxon>Bacteria</taxon>
        <taxon>Bacillati</taxon>
        <taxon>Actinomycetota</taxon>
        <taxon>Actinomycetes</taxon>
        <taxon>Kitasatosporales</taxon>
        <taxon>Streptomycetaceae</taxon>
        <taxon>Streptomyces</taxon>
    </lineage>
</organism>
<protein>
    <submittedName>
        <fullName evidence="1">Uncharacterized protein</fullName>
    </submittedName>
</protein>
<reference evidence="1 2" key="1">
    <citation type="submission" date="2013-05" db="EMBL/GenBank/DDBJ databases">
        <title>Genome Sequence of Streptomyces fradiae.</title>
        <authorList>
            <person name="Kirby R."/>
        </authorList>
    </citation>
    <scope>NUCLEOTIDE SEQUENCE [LARGE SCALE GENOMIC DNA]</scope>
    <source>
        <strain evidence="1 2">ATCC 10745</strain>
    </source>
</reference>
<evidence type="ECO:0000313" key="2">
    <source>
        <dbReference type="Proteomes" id="UP000731519"/>
    </source>
</evidence>
<dbReference type="EMBL" id="ASYR01000047">
    <property type="protein sequence ID" value="KAF0646786.1"/>
    <property type="molecule type" value="Genomic_DNA"/>
</dbReference>